<feature type="transmembrane region" description="Helical" evidence="9">
    <location>
        <begin position="120"/>
        <end position="140"/>
    </location>
</feature>
<evidence type="ECO:0000259" key="10">
    <source>
        <dbReference type="Pfam" id="PF01545"/>
    </source>
</evidence>
<keyword evidence="6" id="KW-0406">Ion transport</keyword>
<dbReference type="InterPro" id="IPR027469">
    <property type="entry name" value="Cation_efflux_TMD_sf"/>
</dbReference>
<keyword evidence="13" id="KW-1185">Reference proteome</keyword>
<feature type="compositionally biased region" description="Basic and acidic residues" evidence="8">
    <location>
        <begin position="297"/>
        <end position="310"/>
    </location>
</feature>
<feature type="domain" description="Cation efflux protein transmembrane" evidence="10">
    <location>
        <begin position="21"/>
        <end position="209"/>
    </location>
</feature>
<proteinExistence type="inferred from homology"/>
<feature type="transmembrane region" description="Helical" evidence="9">
    <location>
        <begin position="161"/>
        <end position="178"/>
    </location>
</feature>
<dbReference type="InterPro" id="IPR050681">
    <property type="entry name" value="CDF/SLC30A"/>
</dbReference>
<feature type="region of interest" description="Disordered" evidence="8">
    <location>
        <begin position="289"/>
        <end position="310"/>
    </location>
</feature>
<feature type="transmembrane region" description="Helical" evidence="9">
    <location>
        <begin position="52"/>
        <end position="70"/>
    </location>
</feature>
<name>A0ABX8SFX1_9ACTN</name>
<keyword evidence="4 9" id="KW-0812">Transmembrane</keyword>
<feature type="transmembrane region" description="Helical" evidence="9">
    <location>
        <begin position="21"/>
        <end position="46"/>
    </location>
</feature>
<comment type="subcellular location">
    <subcellularLocation>
        <location evidence="1">Membrane</location>
        <topology evidence="1">Multi-pass membrane protein</topology>
    </subcellularLocation>
</comment>
<feature type="transmembrane region" description="Helical" evidence="9">
    <location>
        <begin position="184"/>
        <end position="202"/>
    </location>
</feature>
<dbReference type="Gene3D" id="1.20.1510.10">
    <property type="entry name" value="Cation efflux protein transmembrane domain"/>
    <property type="match status" value="1"/>
</dbReference>
<evidence type="ECO:0000256" key="4">
    <source>
        <dbReference type="ARBA" id="ARBA00022692"/>
    </source>
</evidence>
<evidence type="ECO:0000259" key="11">
    <source>
        <dbReference type="Pfam" id="PF16916"/>
    </source>
</evidence>
<dbReference type="Proteomes" id="UP000887023">
    <property type="component" value="Chromosome"/>
</dbReference>
<dbReference type="PANTHER" id="PTHR11562:SF17">
    <property type="entry name" value="RE54080P-RELATED"/>
    <property type="match status" value="1"/>
</dbReference>
<dbReference type="SUPFAM" id="SSF160240">
    <property type="entry name" value="Cation efflux protein cytoplasmic domain-like"/>
    <property type="match status" value="1"/>
</dbReference>
<dbReference type="RefSeq" id="WP_066470068.1">
    <property type="nucleotide sequence ID" value="NZ_CBCRUZ010000001.1"/>
</dbReference>
<dbReference type="Pfam" id="PF16916">
    <property type="entry name" value="ZT_dimer"/>
    <property type="match status" value="1"/>
</dbReference>
<dbReference type="PANTHER" id="PTHR11562">
    <property type="entry name" value="CATION EFFLUX PROTEIN/ ZINC TRANSPORTER"/>
    <property type="match status" value="1"/>
</dbReference>
<evidence type="ECO:0000256" key="3">
    <source>
        <dbReference type="ARBA" id="ARBA00022448"/>
    </source>
</evidence>
<dbReference type="InterPro" id="IPR027470">
    <property type="entry name" value="Cation_efflux_CTD"/>
</dbReference>
<evidence type="ECO:0000256" key="2">
    <source>
        <dbReference type="ARBA" id="ARBA00008873"/>
    </source>
</evidence>
<gene>
    <name evidence="12" type="ORF">KV203_09595</name>
</gene>
<evidence type="ECO:0000256" key="7">
    <source>
        <dbReference type="ARBA" id="ARBA00023136"/>
    </source>
</evidence>
<evidence type="ECO:0000313" key="13">
    <source>
        <dbReference type="Proteomes" id="UP000887023"/>
    </source>
</evidence>
<evidence type="ECO:0000256" key="8">
    <source>
        <dbReference type="SAM" id="MobiDB-lite"/>
    </source>
</evidence>
<dbReference type="InterPro" id="IPR036837">
    <property type="entry name" value="Cation_efflux_CTD_sf"/>
</dbReference>
<evidence type="ECO:0000313" key="12">
    <source>
        <dbReference type="EMBL" id="QXQ15515.1"/>
    </source>
</evidence>
<accession>A0ABX8SFX1</accession>
<dbReference type="EMBL" id="CP079105">
    <property type="protein sequence ID" value="QXQ15515.1"/>
    <property type="molecule type" value="Genomic_DNA"/>
</dbReference>
<evidence type="ECO:0000256" key="1">
    <source>
        <dbReference type="ARBA" id="ARBA00004141"/>
    </source>
</evidence>
<feature type="transmembrane region" description="Helical" evidence="9">
    <location>
        <begin position="91"/>
        <end position="108"/>
    </location>
</feature>
<feature type="domain" description="Cation efflux protein cytoplasmic" evidence="11">
    <location>
        <begin position="220"/>
        <end position="288"/>
    </location>
</feature>
<evidence type="ECO:0000256" key="6">
    <source>
        <dbReference type="ARBA" id="ARBA00023065"/>
    </source>
</evidence>
<dbReference type="InterPro" id="IPR002524">
    <property type="entry name" value="Cation_efflux"/>
</dbReference>
<evidence type="ECO:0000256" key="5">
    <source>
        <dbReference type="ARBA" id="ARBA00022989"/>
    </source>
</evidence>
<dbReference type="SUPFAM" id="SSF161111">
    <property type="entry name" value="Cation efflux protein transmembrane domain-like"/>
    <property type="match status" value="1"/>
</dbReference>
<reference evidence="12" key="1">
    <citation type="submission" date="2021-07" db="EMBL/GenBank/DDBJ databases">
        <title>Candidatus Kaistella beijingensis sp. nov. isolated from a municipal wastewater treatment plant is involved in sludge foaming.</title>
        <authorList>
            <person name="Song Y."/>
            <person name="Liu S.-J."/>
        </authorList>
    </citation>
    <scope>NUCLEOTIDE SEQUENCE</scope>
    <source>
        <strain evidence="12">DSM 43998</strain>
    </source>
</reference>
<keyword evidence="3" id="KW-0813">Transport</keyword>
<dbReference type="InterPro" id="IPR058533">
    <property type="entry name" value="Cation_efflux_TM"/>
</dbReference>
<organism evidence="12 13">
    <name type="scientific">Skermania pinensis</name>
    <dbReference type="NCBI Taxonomy" id="39122"/>
    <lineage>
        <taxon>Bacteria</taxon>
        <taxon>Bacillati</taxon>
        <taxon>Actinomycetota</taxon>
        <taxon>Actinomycetes</taxon>
        <taxon>Mycobacteriales</taxon>
        <taxon>Gordoniaceae</taxon>
        <taxon>Skermania</taxon>
    </lineage>
</organism>
<sequence>MAHEHHDHGISADADRRWLSLALALLLGFMTAEVAVGLLSGSLALLSDAAHMTTDAAAIVLALIAIRLAARPAQGSYTFGLQRAEILSAHVNGVSLLLLAAYFTYEGIRRLITPPEVEGALVFVTALVGIAVNLAATWCIRQADRSSLNVEGAYQHILNDLYAFIATAVAGAVVWLTGWSRADAIAALVVAALMVKAGWALVTASGRIFLEAAPEHLDPETMGTALAAVPGVLEVHDLHVWQITSARAVVSAHVLVEESADCHAVRVGVSDILHQRYAIEHSTLQVDHADQPAAEPHCAEPHGRVYRSAE</sequence>
<keyword evidence="7 9" id="KW-0472">Membrane</keyword>
<keyword evidence="5 9" id="KW-1133">Transmembrane helix</keyword>
<protein>
    <submittedName>
        <fullName evidence="12">Cation diffusion facilitator family transporter</fullName>
    </submittedName>
</protein>
<evidence type="ECO:0000256" key="9">
    <source>
        <dbReference type="SAM" id="Phobius"/>
    </source>
</evidence>
<dbReference type="Pfam" id="PF01545">
    <property type="entry name" value="Cation_efflux"/>
    <property type="match status" value="1"/>
</dbReference>
<comment type="similarity">
    <text evidence="2">Belongs to the cation diffusion facilitator (CDF) transporter (TC 2.A.4) family. SLC30A subfamily.</text>
</comment>
<dbReference type="NCBIfam" id="TIGR01297">
    <property type="entry name" value="CDF"/>
    <property type="match status" value="1"/>
</dbReference>